<reference evidence="3 4" key="1">
    <citation type="submission" date="2020-01" db="EMBL/GenBank/DDBJ databases">
        <authorList>
            <person name="Palmer J.M."/>
        </authorList>
    </citation>
    <scope>NUCLEOTIDE SEQUENCE [LARGE SCALE GENOMIC DNA]</scope>
    <source>
        <strain evidence="3 4">TWF970</strain>
    </source>
</reference>
<dbReference type="Proteomes" id="UP000474640">
    <property type="component" value="Unassembled WGS sequence"/>
</dbReference>
<protein>
    <submittedName>
        <fullName evidence="3">Uncharacterized protein</fullName>
    </submittedName>
</protein>
<name>A0A7C8RCW7_ORBOL</name>
<evidence type="ECO:0000256" key="2">
    <source>
        <dbReference type="SAM" id="Phobius"/>
    </source>
</evidence>
<proteinExistence type="predicted"/>
<keyword evidence="2" id="KW-1133">Transmembrane helix</keyword>
<sequence length="293" mass="32761">MSPPQVQRDHFKLSMFIILAVCILCIGSVIVCFGLSVYYDTQKAAASCQSMIIAPAPRDQDYAQVAAAAYIPDPNPTQFITTSNIVTITTTVTHSAACYMNATSNSNTTFTSTSTSTSSTTGFTWTQTFKNILKIPSGFCRWSHRLLSRTLNYIISIPTKLKVFMNIEFKILPLRSDQEEVYVITHLREYDYRLDIHPVRACISVLEWLEWETPARLLLFPKGFVSSTTTQPIISGKSPAHERKRRVNPPELSKQPSLPNDFDISEEIPGIPTLAGDKSHMTIPAHRGNKISQ</sequence>
<keyword evidence="2" id="KW-0812">Transmembrane</keyword>
<feature type="transmembrane region" description="Helical" evidence="2">
    <location>
        <begin position="16"/>
        <end position="39"/>
    </location>
</feature>
<gene>
    <name evidence="3" type="ORF">TWF970_002051</name>
</gene>
<comment type="caution">
    <text evidence="3">The sequence shown here is derived from an EMBL/GenBank/DDBJ whole genome shotgun (WGS) entry which is preliminary data.</text>
</comment>
<dbReference type="EMBL" id="JAABOJ010000015">
    <property type="protein sequence ID" value="KAF3281491.1"/>
    <property type="molecule type" value="Genomic_DNA"/>
</dbReference>
<feature type="region of interest" description="Disordered" evidence="1">
    <location>
        <begin position="229"/>
        <end position="293"/>
    </location>
</feature>
<evidence type="ECO:0000313" key="4">
    <source>
        <dbReference type="Proteomes" id="UP000474640"/>
    </source>
</evidence>
<accession>A0A7C8RCW7</accession>
<dbReference type="AlphaFoldDB" id="A0A7C8RCW7"/>
<keyword evidence="2" id="KW-0472">Membrane</keyword>
<evidence type="ECO:0000313" key="3">
    <source>
        <dbReference type="EMBL" id="KAF3281491.1"/>
    </source>
</evidence>
<evidence type="ECO:0000256" key="1">
    <source>
        <dbReference type="SAM" id="MobiDB-lite"/>
    </source>
</evidence>
<organism evidence="3 4">
    <name type="scientific">Orbilia oligospora</name>
    <name type="common">Nematode-trapping fungus</name>
    <name type="synonym">Arthrobotrys oligospora</name>
    <dbReference type="NCBI Taxonomy" id="2813651"/>
    <lineage>
        <taxon>Eukaryota</taxon>
        <taxon>Fungi</taxon>
        <taxon>Dikarya</taxon>
        <taxon>Ascomycota</taxon>
        <taxon>Pezizomycotina</taxon>
        <taxon>Orbiliomycetes</taxon>
        <taxon>Orbiliales</taxon>
        <taxon>Orbiliaceae</taxon>
        <taxon>Orbilia</taxon>
    </lineage>
</organism>
<dbReference type="OrthoDB" id="5375025at2759"/>